<evidence type="ECO:0000256" key="15">
    <source>
        <dbReference type="ARBA" id="ARBA00023063"/>
    </source>
</evidence>
<evidence type="ECO:0000256" key="17">
    <source>
        <dbReference type="ARBA" id="ARBA00050114"/>
    </source>
</evidence>
<keyword evidence="24" id="KW-1185">Reference proteome</keyword>
<dbReference type="InterPro" id="IPR036922">
    <property type="entry name" value="Rieske_2Fe-2S_sf"/>
</dbReference>
<feature type="region of interest" description="Disordered" evidence="21">
    <location>
        <begin position="1"/>
        <end position="36"/>
    </location>
</feature>
<dbReference type="SUPFAM" id="SSF50022">
    <property type="entry name" value="ISP domain"/>
    <property type="match status" value="1"/>
</dbReference>
<dbReference type="NCBIfam" id="TIGR02378">
    <property type="entry name" value="nirD_assim_sml"/>
    <property type="match status" value="1"/>
</dbReference>
<evidence type="ECO:0000256" key="7">
    <source>
        <dbReference type="ARBA" id="ARBA00022617"/>
    </source>
</evidence>
<keyword evidence="6" id="KW-0004">4Fe-4S</keyword>
<comment type="cofactor">
    <cofactor evidence="3">
        <name>FAD</name>
        <dbReference type="ChEBI" id="CHEBI:57692"/>
    </cofactor>
</comment>
<evidence type="ECO:0000256" key="11">
    <source>
        <dbReference type="ARBA" id="ARBA00022827"/>
    </source>
</evidence>
<evidence type="ECO:0000256" key="18">
    <source>
        <dbReference type="ARBA" id="ARBA00051413"/>
    </source>
</evidence>
<comment type="catalytic activity">
    <reaction evidence="17">
        <text>NH4(+) + 3 NAD(+) + 2 H2O = nitrite + 3 NADH + 5 H(+)</text>
        <dbReference type="Rhea" id="RHEA:24628"/>
        <dbReference type="ChEBI" id="CHEBI:15377"/>
        <dbReference type="ChEBI" id="CHEBI:15378"/>
        <dbReference type="ChEBI" id="CHEBI:16301"/>
        <dbReference type="ChEBI" id="CHEBI:28938"/>
        <dbReference type="ChEBI" id="CHEBI:57540"/>
        <dbReference type="ChEBI" id="CHEBI:57945"/>
        <dbReference type="EC" id="1.7.1.4"/>
    </reaction>
</comment>
<evidence type="ECO:0000256" key="16">
    <source>
        <dbReference type="ARBA" id="ARBA00034078"/>
    </source>
</evidence>
<evidence type="ECO:0000256" key="14">
    <source>
        <dbReference type="ARBA" id="ARBA00023014"/>
    </source>
</evidence>
<dbReference type="GO" id="GO:0008942">
    <property type="term" value="F:nitrite reductase [NAD(P)H] activity"/>
    <property type="evidence" value="ECO:0007669"/>
    <property type="project" value="UniProtKB-EC"/>
</dbReference>
<sequence>MAEPVPIVTQGIEPTSGESHSPPGEHHVSATWGSKDGNISNAEWNDPEANKLPEKVAELEKKGEINGNGERKKIVVVGLGMVGIAFIEKLIKYDVKRREYDVVVIGEEKHLAYNRVGLTSFFQHRQVENLYLNPKEWYSSMPEGSLNYHLNTMVTEIDSNSKTIKTSSGDSVPYDVLVLATGSDALLPRHTPGHDAKGVFVYRTIEDLEKLIDFASSRKGTTGTVVGGGLLGLEAAKAMMDLEDFGQVKLIERNRWVLSRQLDGDAGGMVVEQVRALGLYVMLSKRVGKILKNEENFVTGVVFEDGETMECSCICFAIGIKSRDELARKSGIKCADRGGGIVVSSDLTTSKPDIYAIGECASWENQTFGLIAPGVEQADVLAFNLTQAKAHAPRKFKSPDLSTKLKLLGVEVASFGDFFADRDGPKNMPGRPRASKTETGSTRDKVKSLTDGPAPPPVKALTYKDPFQQIYKKYLFTVDGKYLLGGMMIGDTKDYVKLVPMVKNQKMLEVPPSELIVGAQKGDDDGSDLSDDTQICSCHNVTKGDVVNAVKDGTCKSIGDVKSCTKAGTGCGGCMPLVQTIFNKTMTSMGNVVKNHLCPHFEHSRADLFNIIYVKNLTDFAAVMKAAGKEPDSLGCEACKPTIGNIVASLYNKHLLDVDMRGLQETNDRFLANIQRNGTFSVVPRVSGGEITPEKLIIIGTVAKKYNLYTKITGGQRIDMFGARKHDLPDIWQELIDGGMESGHAYAKSLRTVKSCVGTTWCRFGIGDSVGMAVRLEERYKSIRGPHKIKGGVSGCVRECAEAQNKDFGLIATEKGFNIFVGGNGGAKPRHSELLAKDVPPDDVVPILDRYLSFYIRTADKLQRTARWMENLPGGIKYLQEVILNDKLGICADLEKQMSDLVGTFFCEWTQVLQDPAKRALFSQFANTPDTIVDTIEPTAERGQERPSYWPKESVTTDFRRTQWTALTWQPLVQASSFTDTPTGDSKAIKRGDTQLAVFKVRGKYYCTQQMCPHKRAFVLSDGLIGDDLPSNKLWVSCPYHKRNYLLSGANAGTCANDDSVNIAVFPVEERSDGWVYVQLPSIDELDGVLGTAKFKIRKNETEDPFAALDTTLERMQMKGRKGTHVSHLDRGLGDKKKAGEILAGGERGAGGLDW</sequence>
<dbReference type="InterPro" id="IPR006067">
    <property type="entry name" value="NO2/SO3_Rdtase_4Fe4S_dom"/>
</dbReference>
<evidence type="ECO:0000256" key="19">
    <source>
        <dbReference type="ARBA" id="ARBA00066907"/>
    </source>
</evidence>
<dbReference type="InterPro" id="IPR045854">
    <property type="entry name" value="NO2/SO3_Rdtase_4Fe4S_sf"/>
</dbReference>
<dbReference type="InterPro" id="IPR007419">
    <property type="entry name" value="BFD-like_2Fe2S-bd_dom"/>
</dbReference>
<dbReference type="PROSITE" id="PS51296">
    <property type="entry name" value="RIESKE"/>
    <property type="match status" value="1"/>
</dbReference>
<dbReference type="InterPro" id="IPR036136">
    <property type="entry name" value="Nit/Sulf_reduc_fer-like_dom_sf"/>
</dbReference>
<name>A0A6A5QE93_AMPQU</name>
<comment type="similarity">
    <text evidence="5">Belongs to the nitrite and sulfite reductase 4Fe-4S domain family.</text>
</comment>
<evidence type="ECO:0000256" key="1">
    <source>
        <dbReference type="ARBA" id="ARBA00001929"/>
    </source>
</evidence>
<dbReference type="PANTHER" id="PTHR43809:SF1">
    <property type="entry name" value="NITRITE REDUCTASE (NADH) LARGE SUBUNIT"/>
    <property type="match status" value="1"/>
</dbReference>
<dbReference type="Gene3D" id="1.10.10.1100">
    <property type="entry name" value="BFD-like [2Fe-2S]-binding domain"/>
    <property type="match status" value="1"/>
</dbReference>
<dbReference type="PRINTS" id="PR00368">
    <property type="entry name" value="FADPNR"/>
</dbReference>
<dbReference type="EC" id="1.7.1.4" evidence="19"/>
<keyword evidence="13" id="KW-0408">Iron</keyword>
<comment type="cofactor">
    <cofactor evidence="2">
        <name>[4Fe-4S] cluster</name>
        <dbReference type="ChEBI" id="CHEBI:49883"/>
    </cofactor>
</comment>
<dbReference type="Pfam" id="PF07992">
    <property type="entry name" value="Pyr_redox_2"/>
    <property type="match status" value="1"/>
</dbReference>
<dbReference type="SUPFAM" id="SSF56014">
    <property type="entry name" value="Nitrite and sulphite reductase 4Fe-4S domain-like"/>
    <property type="match status" value="1"/>
</dbReference>
<gene>
    <name evidence="23" type="ORF">BDU57DRAFT_481097</name>
</gene>
<keyword evidence="8" id="KW-0285">Flavoprotein</keyword>
<dbReference type="PRINTS" id="PR00397">
    <property type="entry name" value="SIROHAEM"/>
</dbReference>
<comment type="pathway">
    <text evidence="4">Nitrogen metabolism; nitrate reduction (assimilation).</text>
</comment>
<dbReference type="Pfam" id="PF01077">
    <property type="entry name" value="NIR_SIR"/>
    <property type="match status" value="1"/>
</dbReference>
<comment type="cofactor">
    <cofactor evidence="1">
        <name>siroheme</name>
        <dbReference type="ChEBI" id="CHEBI:60052"/>
    </cofactor>
</comment>
<dbReference type="GO" id="GO:0046872">
    <property type="term" value="F:metal ion binding"/>
    <property type="evidence" value="ECO:0007669"/>
    <property type="project" value="UniProtKB-KW"/>
</dbReference>
<dbReference type="Pfam" id="PF03460">
    <property type="entry name" value="NIR_SIR_ferr"/>
    <property type="match status" value="1"/>
</dbReference>
<evidence type="ECO:0000256" key="3">
    <source>
        <dbReference type="ARBA" id="ARBA00001974"/>
    </source>
</evidence>
<dbReference type="Gene3D" id="3.30.413.10">
    <property type="entry name" value="Sulfite Reductase Hemoprotein, domain 1"/>
    <property type="match status" value="1"/>
</dbReference>
<dbReference type="GO" id="GO:0051539">
    <property type="term" value="F:4 iron, 4 sulfur cluster binding"/>
    <property type="evidence" value="ECO:0007669"/>
    <property type="project" value="UniProtKB-KW"/>
</dbReference>
<keyword evidence="14" id="KW-0411">Iron-sulfur</keyword>
<keyword evidence="7" id="KW-0349">Heme</keyword>
<dbReference type="GO" id="GO:0042128">
    <property type="term" value="P:nitrate assimilation"/>
    <property type="evidence" value="ECO:0007669"/>
    <property type="project" value="UniProtKB-UniPathway"/>
</dbReference>
<keyword evidence="12" id="KW-0560">Oxidoreductase</keyword>
<dbReference type="CDD" id="cd19944">
    <property type="entry name" value="NirB_Fer2_BFD-like_2"/>
    <property type="match status" value="1"/>
</dbReference>
<dbReference type="OrthoDB" id="432169at2759"/>
<dbReference type="Proteomes" id="UP000800096">
    <property type="component" value="Unassembled WGS sequence"/>
</dbReference>
<dbReference type="SUPFAM" id="SSF51905">
    <property type="entry name" value="FAD/NAD(P)-binding domain"/>
    <property type="match status" value="2"/>
</dbReference>
<evidence type="ECO:0000256" key="13">
    <source>
        <dbReference type="ARBA" id="ARBA00023004"/>
    </source>
</evidence>
<dbReference type="InterPro" id="IPR041854">
    <property type="entry name" value="BFD-like_2Fe2S-bd_dom_sf"/>
</dbReference>
<evidence type="ECO:0000256" key="5">
    <source>
        <dbReference type="ARBA" id="ARBA00010429"/>
    </source>
</evidence>
<feature type="domain" description="Rieske" evidence="22">
    <location>
        <begin position="973"/>
        <end position="1077"/>
    </location>
</feature>
<dbReference type="AlphaFoldDB" id="A0A6A5QE93"/>
<dbReference type="InterPro" id="IPR005117">
    <property type="entry name" value="NiRdtase/SiRdtase_haem-b_fer"/>
</dbReference>
<evidence type="ECO:0000256" key="10">
    <source>
        <dbReference type="ARBA" id="ARBA00022723"/>
    </source>
</evidence>
<keyword evidence="10" id="KW-0479">Metal-binding</keyword>
<comment type="catalytic activity">
    <reaction evidence="18">
        <text>NH4(+) + 3 NADP(+) + 2 H2O = nitrite + 3 NADPH + 5 H(+)</text>
        <dbReference type="Rhea" id="RHEA:24632"/>
        <dbReference type="ChEBI" id="CHEBI:15377"/>
        <dbReference type="ChEBI" id="CHEBI:15378"/>
        <dbReference type="ChEBI" id="CHEBI:16301"/>
        <dbReference type="ChEBI" id="CHEBI:28938"/>
        <dbReference type="ChEBI" id="CHEBI:57783"/>
        <dbReference type="ChEBI" id="CHEBI:58349"/>
        <dbReference type="EC" id="1.7.1.4"/>
    </reaction>
</comment>
<dbReference type="SUPFAM" id="SSF55124">
    <property type="entry name" value="Nitrite/Sulfite reductase N-terminal domain-like"/>
    <property type="match status" value="1"/>
</dbReference>
<dbReference type="EMBL" id="ML979139">
    <property type="protein sequence ID" value="KAF1912794.1"/>
    <property type="molecule type" value="Genomic_DNA"/>
</dbReference>
<dbReference type="FunFam" id="3.30.413.10:FF:000007">
    <property type="entry name" value="Nitrite reductase [NAD(P)H] large subunit"/>
    <property type="match status" value="1"/>
</dbReference>
<evidence type="ECO:0000256" key="8">
    <source>
        <dbReference type="ARBA" id="ARBA00022630"/>
    </source>
</evidence>
<dbReference type="InterPro" id="IPR052034">
    <property type="entry name" value="NasD-like"/>
</dbReference>
<evidence type="ECO:0000259" key="22">
    <source>
        <dbReference type="PROSITE" id="PS51296"/>
    </source>
</evidence>
<evidence type="ECO:0000313" key="24">
    <source>
        <dbReference type="Proteomes" id="UP000800096"/>
    </source>
</evidence>
<comment type="cofactor">
    <cofactor evidence="16">
        <name>[2Fe-2S] cluster</name>
        <dbReference type="ChEBI" id="CHEBI:190135"/>
    </cofactor>
</comment>
<dbReference type="InterPro" id="IPR036188">
    <property type="entry name" value="FAD/NAD-bd_sf"/>
</dbReference>
<dbReference type="FunFam" id="1.10.10.1100:FF:000002">
    <property type="entry name" value="Nitrite reductase large subunit"/>
    <property type="match status" value="1"/>
</dbReference>
<keyword evidence="11" id="KW-0274">FAD</keyword>
<keyword evidence="15" id="KW-0534">Nitrate assimilation</keyword>
<dbReference type="Pfam" id="PF04324">
    <property type="entry name" value="Fer2_BFD"/>
    <property type="match status" value="1"/>
</dbReference>
<dbReference type="InterPro" id="IPR012748">
    <property type="entry name" value="Rieske-like_NirD"/>
</dbReference>
<dbReference type="GO" id="GO:0015980">
    <property type="term" value="P:energy derivation by oxidation of organic compounds"/>
    <property type="evidence" value="ECO:0007669"/>
    <property type="project" value="UniProtKB-ARBA"/>
</dbReference>
<feature type="region of interest" description="Disordered" evidence="21">
    <location>
        <begin position="423"/>
        <end position="457"/>
    </location>
</feature>
<dbReference type="InterPro" id="IPR023753">
    <property type="entry name" value="FAD/NAD-binding_dom"/>
</dbReference>
<evidence type="ECO:0000313" key="23">
    <source>
        <dbReference type="EMBL" id="KAF1912794.1"/>
    </source>
</evidence>
<proteinExistence type="inferred from homology"/>
<evidence type="ECO:0000256" key="6">
    <source>
        <dbReference type="ARBA" id="ARBA00022485"/>
    </source>
</evidence>
<dbReference type="GO" id="GO:0020037">
    <property type="term" value="F:heme binding"/>
    <property type="evidence" value="ECO:0007669"/>
    <property type="project" value="InterPro"/>
</dbReference>
<evidence type="ECO:0000256" key="9">
    <source>
        <dbReference type="ARBA" id="ARBA00022714"/>
    </source>
</evidence>
<evidence type="ECO:0000256" key="20">
    <source>
        <dbReference type="ARBA" id="ARBA00070300"/>
    </source>
</evidence>
<dbReference type="UniPathway" id="UPA00653"/>
<evidence type="ECO:0000256" key="12">
    <source>
        <dbReference type="ARBA" id="ARBA00023002"/>
    </source>
</evidence>
<evidence type="ECO:0000256" key="4">
    <source>
        <dbReference type="ARBA" id="ARBA00005096"/>
    </source>
</evidence>
<dbReference type="GO" id="GO:0051537">
    <property type="term" value="F:2 iron, 2 sulfur cluster binding"/>
    <property type="evidence" value="ECO:0007669"/>
    <property type="project" value="UniProtKB-KW"/>
</dbReference>
<reference evidence="23" key="1">
    <citation type="journal article" date="2020" name="Stud. Mycol.">
        <title>101 Dothideomycetes genomes: a test case for predicting lifestyles and emergence of pathogens.</title>
        <authorList>
            <person name="Haridas S."/>
            <person name="Albert R."/>
            <person name="Binder M."/>
            <person name="Bloem J."/>
            <person name="Labutti K."/>
            <person name="Salamov A."/>
            <person name="Andreopoulos B."/>
            <person name="Baker S."/>
            <person name="Barry K."/>
            <person name="Bills G."/>
            <person name="Bluhm B."/>
            <person name="Cannon C."/>
            <person name="Castanera R."/>
            <person name="Culley D."/>
            <person name="Daum C."/>
            <person name="Ezra D."/>
            <person name="Gonzalez J."/>
            <person name="Henrissat B."/>
            <person name="Kuo A."/>
            <person name="Liang C."/>
            <person name="Lipzen A."/>
            <person name="Lutzoni F."/>
            <person name="Magnuson J."/>
            <person name="Mondo S."/>
            <person name="Nolan M."/>
            <person name="Ohm R."/>
            <person name="Pangilinan J."/>
            <person name="Park H.-J."/>
            <person name="Ramirez L."/>
            <person name="Alfaro M."/>
            <person name="Sun H."/>
            <person name="Tritt A."/>
            <person name="Yoshinaga Y."/>
            <person name="Zwiers L.-H."/>
            <person name="Turgeon B."/>
            <person name="Goodwin S."/>
            <person name="Spatafora J."/>
            <person name="Crous P."/>
            <person name="Grigoriev I."/>
        </authorList>
    </citation>
    <scope>NUCLEOTIDE SEQUENCE</scope>
    <source>
        <strain evidence="23">HMLAC05119</strain>
    </source>
</reference>
<dbReference type="Gene3D" id="3.90.480.20">
    <property type="match status" value="1"/>
</dbReference>
<protein>
    <recommendedName>
        <fullName evidence="20">Nitrite reductase [NAD(P)H]</fullName>
        <ecNumber evidence="19">1.7.1.4</ecNumber>
    </recommendedName>
</protein>
<evidence type="ECO:0000256" key="2">
    <source>
        <dbReference type="ARBA" id="ARBA00001966"/>
    </source>
</evidence>
<dbReference type="CDD" id="cd03529">
    <property type="entry name" value="Rieske_NirD"/>
    <property type="match status" value="1"/>
</dbReference>
<keyword evidence="9" id="KW-0001">2Fe-2S</keyword>
<dbReference type="Gene3D" id="2.102.10.10">
    <property type="entry name" value="Rieske [2Fe-2S] iron-sulphur domain"/>
    <property type="match status" value="1"/>
</dbReference>
<evidence type="ECO:0000256" key="21">
    <source>
        <dbReference type="SAM" id="MobiDB-lite"/>
    </source>
</evidence>
<dbReference type="Gene3D" id="3.50.50.60">
    <property type="entry name" value="FAD/NAD(P)-binding domain"/>
    <property type="match status" value="2"/>
</dbReference>
<dbReference type="InterPro" id="IPR017941">
    <property type="entry name" value="Rieske_2Fe-2S"/>
</dbReference>
<dbReference type="PANTHER" id="PTHR43809">
    <property type="entry name" value="NITRITE REDUCTASE (NADH) LARGE SUBUNIT"/>
    <property type="match status" value="1"/>
</dbReference>
<dbReference type="PROSITE" id="PS00365">
    <property type="entry name" value="NIR_SIR"/>
    <property type="match status" value="1"/>
</dbReference>
<dbReference type="Pfam" id="PF13806">
    <property type="entry name" value="Rieske_2"/>
    <property type="match status" value="1"/>
</dbReference>
<dbReference type="InterPro" id="IPR006066">
    <property type="entry name" value="NO2/SO3_Rdtase_FeS/sirohaem_BS"/>
</dbReference>
<organism evidence="23 24">
    <name type="scientific">Ampelomyces quisqualis</name>
    <name type="common">Powdery mildew agent</name>
    <dbReference type="NCBI Taxonomy" id="50730"/>
    <lineage>
        <taxon>Eukaryota</taxon>
        <taxon>Fungi</taxon>
        <taxon>Dikarya</taxon>
        <taxon>Ascomycota</taxon>
        <taxon>Pezizomycotina</taxon>
        <taxon>Dothideomycetes</taxon>
        <taxon>Pleosporomycetidae</taxon>
        <taxon>Pleosporales</taxon>
        <taxon>Pleosporineae</taxon>
        <taxon>Phaeosphaeriaceae</taxon>
        <taxon>Ampelomyces</taxon>
    </lineage>
</organism>
<accession>A0A6A5QE93</accession>